<reference evidence="1 2" key="2">
    <citation type="submission" date="2018-08" db="EMBL/GenBank/DDBJ databases">
        <authorList>
            <person name="Laetsch R D."/>
            <person name="Stevens L."/>
            <person name="Kumar S."/>
            <person name="Blaxter L. M."/>
        </authorList>
    </citation>
    <scope>NUCLEOTIDE SEQUENCE [LARGE SCALE GENOMIC DNA]</scope>
</reference>
<proteinExistence type="predicted"/>
<dbReference type="AlphaFoldDB" id="A0A182E399"/>
<accession>A0A182E399</accession>
<protein>
    <submittedName>
        <fullName evidence="3">Secreted protein</fullName>
    </submittedName>
</protein>
<dbReference type="WBParaSite" id="nOo.2.0.1.t02454-RA">
    <property type="protein sequence ID" value="nOo.2.0.1.t02454-RA"/>
    <property type="gene ID" value="nOo.2.0.1.g02454"/>
</dbReference>
<dbReference type="Proteomes" id="UP000271087">
    <property type="component" value="Unassembled WGS sequence"/>
</dbReference>
<evidence type="ECO:0000313" key="3">
    <source>
        <dbReference type="WBParaSite" id="nOo.2.0.1.t02454-RA"/>
    </source>
</evidence>
<dbReference type="EMBL" id="UYRW01000388">
    <property type="protein sequence ID" value="VDK66339.1"/>
    <property type="molecule type" value="Genomic_DNA"/>
</dbReference>
<sequence>MQRSVRSVKACAYSNATFCQNFEAIAMINCKSNWKKRASKDINERERARQRMAQMRQSDVQICKPKDLRLRARRSCSTASDLFRSKTE</sequence>
<evidence type="ECO:0000313" key="2">
    <source>
        <dbReference type="Proteomes" id="UP000271087"/>
    </source>
</evidence>
<gene>
    <name evidence="1" type="ORF">NOO_LOCUS2454</name>
</gene>
<organism evidence="3">
    <name type="scientific">Onchocerca ochengi</name>
    <name type="common">Filarial nematode worm</name>
    <dbReference type="NCBI Taxonomy" id="42157"/>
    <lineage>
        <taxon>Eukaryota</taxon>
        <taxon>Metazoa</taxon>
        <taxon>Ecdysozoa</taxon>
        <taxon>Nematoda</taxon>
        <taxon>Chromadorea</taxon>
        <taxon>Rhabditida</taxon>
        <taxon>Spirurina</taxon>
        <taxon>Spiruromorpha</taxon>
        <taxon>Filarioidea</taxon>
        <taxon>Onchocercidae</taxon>
        <taxon>Onchocerca</taxon>
    </lineage>
</organism>
<name>A0A182E399_ONCOC</name>
<evidence type="ECO:0000313" key="1">
    <source>
        <dbReference type="EMBL" id="VDK66339.1"/>
    </source>
</evidence>
<reference evidence="3" key="1">
    <citation type="submission" date="2016-06" db="UniProtKB">
        <authorList>
            <consortium name="WormBaseParasite"/>
        </authorList>
    </citation>
    <scope>IDENTIFICATION</scope>
</reference>
<keyword evidence="2" id="KW-1185">Reference proteome</keyword>